<evidence type="ECO:0000313" key="11">
    <source>
        <dbReference type="EMBL" id="QNO16077.1"/>
    </source>
</evidence>
<dbReference type="Proteomes" id="UP000516160">
    <property type="component" value="Chromosome"/>
</dbReference>
<keyword evidence="7 10" id="KW-0472">Membrane</keyword>
<dbReference type="PANTHER" id="PTHR30309:SF0">
    <property type="entry name" value="GLYCEROL-3-PHOSPHATE ACYLTRANSFERASE-RELATED"/>
    <property type="match status" value="1"/>
</dbReference>
<dbReference type="InterPro" id="IPR003811">
    <property type="entry name" value="G3P_acylTferase_PlsY"/>
</dbReference>
<keyword evidence="5 10" id="KW-1133">Transmembrane helix</keyword>
<evidence type="ECO:0000256" key="1">
    <source>
        <dbReference type="ARBA" id="ARBA00022475"/>
    </source>
</evidence>
<feature type="transmembrane region" description="Helical" evidence="10">
    <location>
        <begin position="122"/>
        <end position="151"/>
    </location>
</feature>
<comment type="subunit">
    <text evidence="10">Probably interacts with PlsX.</text>
</comment>
<comment type="similarity">
    <text evidence="10">Belongs to the PlsY family.</text>
</comment>
<reference evidence="11 12" key="1">
    <citation type="submission" date="2020-07" db="EMBL/GenBank/DDBJ databases">
        <title>Alkalicella. sp. LB2 genome.</title>
        <authorList>
            <person name="Postec A."/>
            <person name="Quemeneur M."/>
        </authorList>
    </citation>
    <scope>NUCLEOTIDE SEQUENCE [LARGE SCALE GENOMIC DNA]</scope>
    <source>
        <strain evidence="11 12">LB2</strain>
    </source>
</reference>
<sequence length="202" mass="22283">MNSYLVASFAGYFLGSFQTAYFLGKIINKIDIREHGTNNAGASNVTTVMGWKYGVATALVDILKGIVAVLFIRFFVSKSEIFPFIAGSTAVLGHIFPYYLGFRGGKGLATMLGMTLAYDYRIGLILFLVVLIITIVTDYIALGAIVMYSLFPILTLYFGHPIEGVYIGITLALIAYFKHYGNFIRIKNNEESGLRAALKSRK</sequence>
<evidence type="ECO:0000256" key="6">
    <source>
        <dbReference type="ARBA" id="ARBA00023098"/>
    </source>
</evidence>
<dbReference type="HAMAP" id="MF_01043">
    <property type="entry name" value="PlsY"/>
    <property type="match status" value="1"/>
</dbReference>
<accession>A0A7G9WBL5</accession>
<evidence type="ECO:0000256" key="7">
    <source>
        <dbReference type="ARBA" id="ARBA00023136"/>
    </source>
</evidence>
<keyword evidence="9 10" id="KW-1208">Phospholipid metabolism</keyword>
<evidence type="ECO:0000256" key="4">
    <source>
        <dbReference type="ARBA" id="ARBA00022692"/>
    </source>
</evidence>
<dbReference type="GO" id="GO:0005886">
    <property type="term" value="C:plasma membrane"/>
    <property type="evidence" value="ECO:0007669"/>
    <property type="project" value="UniProtKB-SubCell"/>
</dbReference>
<evidence type="ECO:0000256" key="10">
    <source>
        <dbReference type="HAMAP-Rule" id="MF_01043"/>
    </source>
</evidence>
<keyword evidence="4 10" id="KW-0812">Transmembrane</keyword>
<evidence type="ECO:0000256" key="8">
    <source>
        <dbReference type="ARBA" id="ARBA00023209"/>
    </source>
</evidence>
<dbReference type="Pfam" id="PF02660">
    <property type="entry name" value="G3P_acyltransf"/>
    <property type="match status" value="1"/>
</dbReference>
<protein>
    <recommendedName>
        <fullName evidence="10">Glycerol-3-phosphate acyltransferase</fullName>
    </recommendedName>
    <alternativeName>
        <fullName evidence="10">Acyl-PO4 G3P acyltransferase</fullName>
    </alternativeName>
    <alternativeName>
        <fullName evidence="10">Acyl-phosphate--glycerol-3-phosphate acyltransferase</fullName>
    </alternativeName>
    <alternativeName>
        <fullName evidence="10">G3P acyltransferase</fullName>
        <shortName evidence="10">GPAT</shortName>
        <ecNumber evidence="10">2.3.1.275</ecNumber>
    </alternativeName>
    <alternativeName>
        <fullName evidence="10">Lysophosphatidic acid synthase</fullName>
        <shortName evidence="10">LPA synthase</shortName>
    </alternativeName>
</protein>
<feature type="transmembrane region" description="Helical" evidence="10">
    <location>
        <begin position="6"/>
        <end position="24"/>
    </location>
</feature>
<keyword evidence="3 10" id="KW-0808">Transferase</keyword>
<dbReference type="SMART" id="SM01207">
    <property type="entry name" value="G3P_acyltransf"/>
    <property type="match status" value="1"/>
</dbReference>
<evidence type="ECO:0000256" key="9">
    <source>
        <dbReference type="ARBA" id="ARBA00023264"/>
    </source>
</evidence>
<dbReference type="EC" id="2.3.1.275" evidence="10"/>
<comment type="subcellular location">
    <subcellularLocation>
        <location evidence="10">Cell membrane</location>
        <topology evidence="10">Multi-pass membrane protein</topology>
    </subcellularLocation>
</comment>
<dbReference type="RefSeq" id="WP_213166473.1">
    <property type="nucleotide sequence ID" value="NZ_CP058559.1"/>
</dbReference>
<dbReference type="KEGG" id="acae:HYG86_15525"/>
<feature type="transmembrane region" description="Helical" evidence="10">
    <location>
        <begin position="53"/>
        <end position="75"/>
    </location>
</feature>
<keyword evidence="8 10" id="KW-0594">Phospholipid biosynthesis</keyword>
<evidence type="ECO:0000256" key="3">
    <source>
        <dbReference type="ARBA" id="ARBA00022679"/>
    </source>
</evidence>
<comment type="pathway">
    <text evidence="10">Lipid metabolism; phospholipid metabolism.</text>
</comment>
<dbReference type="PANTHER" id="PTHR30309">
    <property type="entry name" value="INNER MEMBRANE PROTEIN YGIH"/>
    <property type="match status" value="1"/>
</dbReference>
<dbReference type="GO" id="GO:0008654">
    <property type="term" value="P:phospholipid biosynthetic process"/>
    <property type="evidence" value="ECO:0007669"/>
    <property type="project" value="UniProtKB-UniRule"/>
</dbReference>
<keyword evidence="11" id="KW-0012">Acyltransferase</keyword>
<dbReference type="GO" id="GO:0043772">
    <property type="term" value="F:acyl-phosphate glycerol-3-phosphate acyltransferase activity"/>
    <property type="evidence" value="ECO:0007669"/>
    <property type="project" value="UniProtKB-UniRule"/>
</dbReference>
<evidence type="ECO:0000256" key="5">
    <source>
        <dbReference type="ARBA" id="ARBA00022989"/>
    </source>
</evidence>
<evidence type="ECO:0000313" key="12">
    <source>
        <dbReference type="Proteomes" id="UP000516160"/>
    </source>
</evidence>
<keyword evidence="12" id="KW-1185">Reference proteome</keyword>
<feature type="transmembrane region" description="Helical" evidence="10">
    <location>
        <begin position="157"/>
        <end position="177"/>
    </location>
</feature>
<dbReference type="EMBL" id="CP058559">
    <property type="protein sequence ID" value="QNO16077.1"/>
    <property type="molecule type" value="Genomic_DNA"/>
</dbReference>
<keyword evidence="2 10" id="KW-0444">Lipid biosynthesis</keyword>
<dbReference type="UniPathway" id="UPA00085"/>
<keyword evidence="6 10" id="KW-0443">Lipid metabolism</keyword>
<proteinExistence type="inferred from homology"/>
<keyword evidence="1 10" id="KW-1003">Cell membrane</keyword>
<comment type="function">
    <text evidence="10">Catalyzes the transfer of an acyl group from acyl-phosphate (acyl-PO(4)) to glycerol-3-phosphate (G3P) to form lysophosphatidic acid (LPA). This enzyme utilizes acyl-phosphate as fatty acyl donor, but not acyl-CoA or acyl-ACP.</text>
</comment>
<comment type="catalytic activity">
    <reaction evidence="10">
        <text>an acyl phosphate + sn-glycerol 3-phosphate = a 1-acyl-sn-glycero-3-phosphate + phosphate</text>
        <dbReference type="Rhea" id="RHEA:34075"/>
        <dbReference type="ChEBI" id="CHEBI:43474"/>
        <dbReference type="ChEBI" id="CHEBI:57597"/>
        <dbReference type="ChEBI" id="CHEBI:57970"/>
        <dbReference type="ChEBI" id="CHEBI:59918"/>
        <dbReference type="EC" id="2.3.1.275"/>
    </reaction>
</comment>
<feature type="transmembrane region" description="Helical" evidence="10">
    <location>
        <begin position="81"/>
        <end position="101"/>
    </location>
</feature>
<organism evidence="11 12">
    <name type="scientific">Alkalicella caledoniensis</name>
    <dbReference type="NCBI Taxonomy" id="2731377"/>
    <lineage>
        <taxon>Bacteria</taxon>
        <taxon>Bacillati</taxon>
        <taxon>Bacillota</taxon>
        <taxon>Clostridia</taxon>
        <taxon>Eubacteriales</taxon>
        <taxon>Proteinivoracaceae</taxon>
        <taxon>Alkalicella</taxon>
    </lineage>
</organism>
<gene>
    <name evidence="10" type="primary">plsY</name>
    <name evidence="11" type="ORF">HYG86_15525</name>
</gene>
<name>A0A7G9WBL5_ALKCA</name>
<evidence type="ECO:0000256" key="2">
    <source>
        <dbReference type="ARBA" id="ARBA00022516"/>
    </source>
</evidence>
<dbReference type="AlphaFoldDB" id="A0A7G9WBL5"/>